<evidence type="ECO:0000256" key="1">
    <source>
        <dbReference type="SAM" id="MobiDB-lite"/>
    </source>
</evidence>
<comment type="caution">
    <text evidence="2">The sequence shown here is derived from an EMBL/GenBank/DDBJ whole genome shotgun (WGS) entry which is preliminary data.</text>
</comment>
<dbReference type="Proteomes" id="UP000575083">
    <property type="component" value="Unassembled WGS sequence"/>
</dbReference>
<reference evidence="2 3" key="1">
    <citation type="submission" date="2020-08" db="EMBL/GenBank/DDBJ databases">
        <title>Functional genomics of gut bacteria from endangered species of beetles.</title>
        <authorList>
            <person name="Carlos-Shanley C."/>
        </authorList>
    </citation>
    <scope>NUCLEOTIDE SEQUENCE [LARGE SCALE GENOMIC DNA]</scope>
    <source>
        <strain evidence="2 3">S00198</strain>
    </source>
</reference>
<feature type="region of interest" description="Disordered" evidence="1">
    <location>
        <begin position="1"/>
        <end position="46"/>
    </location>
</feature>
<evidence type="ECO:0000313" key="2">
    <source>
        <dbReference type="EMBL" id="MBB6560536.1"/>
    </source>
</evidence>
<organism evidence="2 3">
    <name type="scientific">Acidovorax soli</name>
    <dbReference type="NCBI Taxonomy" id="592050"/>
    <lineage>
        <taxon>Bacteria</taxon>
        <taxon>Pseudomonadati</taxon>
        <taxon>Pseudomonadota</taxon>
        <taxon>Betaproteobacteria</taxon>
        <taxon>Burkholderiales</taxon>
        <taxon>Comamonadaceae</taxon>
        <taxon>Acidovorax</taxon>
    </lineage>
</organism>
<evidence type="ECO:0000313" key="3">
    <source>
        <dbReference type="Proteomes" id="UP000575083"/>
    </source>
</evidence>
<proteinExistence type="predicted"/>
<dbReference type="EMBL" id="JACHLK010000006">
    <property type="protein sequence ID" value="MBB6560536.1"/>
    <property type="molecule type" value="Genomic_DNA"/>
</dbReference>
<name>A0A7X0U9U1_9BURK</name>
<dbReference type="RefSeq" id="WP_184858677.1">
    <property type="nucleotide sequence ID" value="NZ_JACHLK010000006.1"/>
</dbReference>
<dbReference type="AlphaFoldDB" id="A0A7X0U9U1"/>
<sequence length="46" mass="4905">MNTPNPTPTPSPSDLDPEKMRSDLANLFRKAAPPQDKSAADKPAGK</sequence>
<protein>
    <submittedName>
        <fullName evidence="2">Uncharacterized protein</fullName>
    </submittedName>
</protein>
<gene>
    <name evidence="2" type="ORF">HNP48_003212</name>
</gene>
<keyword evidence="3" id="KW-1185">Reference proteome</keyword>
<feature type="compositionally biased region" description="Pro residues" evidence="1">
    <location>
        <begin position="1"/>
        <end position="11"/>
    </location>
</feature>
<accession>A0A7X0U9U1</accession>